<proteinExistence type="predicted"/>
<evidence type="ECO:0000313" key="2">
    <source>
        <dbReference type="Proteomes" id="UP000287651"/>
    </source>
</evidence>
<gene>
    <name evidence="1" type="ORF">B296_00026291</name>
</gene>
<dbReference type="EMBL" id="AMZH03011206">
    <property type="protein sequence ID" value="RRT53321.1"/>
    <property type="molecule type" value="Genomic_DNA"/>
</dbReference>
<dbReference type="Proteomes" id="UP000287651">
    <property type="component" value="Unassembled WGS sequence"/>
</dbReference>
<name>A0A426YNL9_ENSVE</name>
<evidence type="ECO:0000313" key="1">
    <source>
        <dbReference type="EMBL" id="RRT53321.1"/>
    </source>
</evidence>
<sequence length="73" mass="7479">MPIGAAPVGYCPLQAGVGRSRPPPYGLPWVAGSSWGLAMAGRSRPPSTVWSWVAGSSWGLAMVGRPSSSLPSL</sequence>
<organism evidence="1 2">
    <name type="scientific">Ensete ventricosum</name>
    <name type="common">Abyssinian banana</name>
    <name type="synonym">Musa ensete</name>
    <dbReference type="NCBI Taxonomy" id="4639"/>
    <lineage>
        <taxon>Eukaryota</taxon>
        <taxon>Viridiplantae</taxon>
        <taxon>Streptophyta</taxon>
        <taxon>Embryophyta</taxon>
        <taxon>Tracheophyta</taxon>
        <taxon>Spermatophyta</taxon>
        <taxon>Magnoliopsida</taxon>
        <taxon>Liliopsida</taxon>
        <taxon>Zingiberales</taxon>
        <taxon>Musaceae</taxon>
        <taxon>Ensete</taxon>
    </lineage>
</organism>
<comment type="caution">
    <text evidence="1">The sequence shown here is derived from an EMBL/GenBank/DDBJ whole genome shotgun (WGS) entry which is preliminary data.</text>
</comment>
<protein>
    <submittedName>
        <fullName evidence="1">Uncharacterized protein</fullName>
    </submittedName>
</protein>
<accession>A0A426YNL9</accession>
<dbReference type="AlphaFoldDB" id="A0A426YNL9"/>
<reference evidence="1 2" key="1">
    <citation type="journal article" date="2014" name="Agronomy (Basel)">
        <title>A Draft Genome Sequence for Ensete ventricosum, the Drought-Tolerant Tree Against Hunger.</title>
        <authorList>
            <person name="Harrison J."/>
            <person name="Moore K.A."/>
            <person name="Paszkiewicz K."/>
            <person name="Jones T."/>
            <person name="Grant M."/>
            <person name="Ambacheew D."/>
            <person name="Muzemil S."/>
            <person name="Studholme D.J."/>
        </authorList>
    </citation>
    <scope>NUCLEOTIDE SEQUENCE [LARGE SCALE GENOMIC DNA]</scope>
</reference>